<name>A0AAE0JFU5_9PEZI</name>
<evidence type="ECO:0000313" key="4">
    <source>
        <dbReference type="Proteomes" id="UP001278500"/>
    </source>
</evidence>
<proteinExistence type="predicted"/>
<evidence type="ECO:0000313" key="3">
    <source>
        <dbReference type="EMBL" id="KAK3345552.1"/>
    </source>
</evidence>
<feature type="transmembrane region" description="Helical" evidence="2">
    <location>
        <begin position="19"/>
        <end position="39"/>
    </location>
</feature>
<dbReference type="GeneID" id="87859058"/>
<dbReference type="Proteomes" id="UP001278500">
    <property type="component" value="Unassembled WGS sequence"/>
</dbReference>
<keyword evidence="2" id="KW-0472">Membrane</keyword>
<gene>
    <name evidence="3" type="ORF">B0H65DRAFT_208924</name>
</gene>
<organism evidence="3 4">
    <name type="scientific">Neurospora tetraspora</name>
    <dbReference type="NCBI Taxonomy" id="94610"/>
    <lineage>
        <taxon>Eukaryota</taxon>
        <taxon>Fungi</taxon>
        <taxon>Dikarya</taxon>
        <taxon>Ascomycota</taxon>
        <taxon>Pezizomycotina</taxon>
        <taxon>Sordariomycetes</taxon>
        <taxon>Sordariomycetidae</taxon>
        <taxon>Sordariales</taxon>
        <taxon>Sordariaceae</taxon>
        <taxon>Neurospora</taxon>
    </lineage>
</organism>
<comment type="caution">
    <text evidence="3">The sequence shown here is derived from an EMBL/GenBank/DDBJ whole genome shotgun (WGS) entry which is preliminary data.</text>
</comment>
<evidence type="ECO:0000256" key="1">
    <source>
        <dbReference type="SAM" id="MobiDB-lite"/>
    </source>
</evidence>
<feature type="transmembrane region" description="Helical" evidence="2">
    <location>
        <begin position="60"/>
        <end position="78"/>
    </location>
</feature>
<protein>
    <submittedName>
        <fullName evidence="3">Uncharacterized protein</fullName>
    </submittedName>
</protein>
<evidence type="ECO:0000256" key="2">
    <source>
        <dbReference type="SAM" id="Phobius"/>
    </source>
</evidence>
<dbReference type="EMBL" id="JAUEPP010000004">
    <property type="protein sequence ID" value="KAK3345552.1"/>
    <property type="molecule type" value="Genomic_DNA"/>
</dbReference>
<feature type="region of interest" description="Disordered" evidence="1">
    <location>
        <begin position="99"/>
        <end position="126"/>
    </location>
</feature>
<dbReference type="AlphaFoldDB" id="A0AAE0JFU5"/>
<accession>A0AAE0JFU5</accession>
<reference evidence="3" key="2">
    <citation type="submission" date="2023-06" db="EMBL/GenBank/DDBJ databases">
        <authorList>
            <consortium name="Lawrence Berkeley National Laboratory"/>
            <person name="Haridas S."/>
            <person name="Hensen N."/>
            <person name="Bonometti L."/>
            <person name="Westerberg I."/>
            <person name="Brannstrom I.O."/>
            <person name="Guillou S."/>
            <person name="Cros-Aarteil S."/>
            <person name="Calhoun S."/>
            <person name="Kuo A."/>
            <person name="Mondo S."/>
            <person name="Pangilinan J."/>
            <person name="Riley R."/>
            <person name="Labutti K."/>
            <person name="Andreopoulos B."/>
            <person name="Lipzen A."/>
            <person name="Chen C."/>
            <person name="Yanf M."/>
            <person name="Daum C."/>
            <person name="Ng V."/>
            <person name="Clum A."/>
            <person name="Steindorff A."/>
            <person name="Ohm R."/>
            <person name="Martin F."/>
            <person name="Silar P."/>
            <person name="Natvig D."/>
            <person name="Lalanne C."/>
            <person name="Gautier V."/>
            <person name="Ament-Velasquez S.L."/>
            <person name="Kruys A."/>
            <person name="Hutchinson M.I."/>
            <person name="Powell A.J."/>
            <person name="Barry K."/>
            <person name="Miller A.N."/>
            <person name="Grigoriev I.V."/>
            <person name="Debuchy R."/>
            <person name="Gladieux P."/>
            <person name="Thoren M.H."/>
            <person name="Johannesson H."/>
        </authorList>
    </citation>
    <scope>NUCLEOTIDE SEQUENCE</scope>
    <source>
        <strain evidence="3">CBS 560.94</strain>
    </source>
</reference>
<keyword evidence="4" id="KW-1185">Reference proteome</keyword>
<dbReference type="PROSITE" id="PS51257">
    <property type="entry name" value="PROKAR_LIPOPROTEIN"/>
    <property type="match status" value="1"/>
</dbReference>
<sequence>MKAALAESLYVAASPQCHILAVVVVSWLSLSSLGCRLTVGKRRVRLHIGCLDRRLENKLLYLKMVAAAVVVSWCLAGRPRRFLSRSFLSINRPQIHTTPSFPSASHLTRPPSRLGFGSRRSGLHGL</sequence>
<keyword evidence="2" id="KW-1133">Transmembrane helix</keyword>
<dbReference type="RefSeq" id="XP_062682165.1">
    <property type="nucleotide sequence ID" value="XM_062821904.1"/>
</dbReference>
<keyword evidence="2" id="KW-0812">Transmembrane</keyword>
<reference evidence="3" key="1">
    <citation type="journal article" date="2023" name="Mol. Phylogenet. Evol.">
        <title>Genome-scale phylogeny and comparative genomics of the fungal order Sordariales.</title>
        <authorList>
            <person name="Hensen N."/>
            <person name="Bonometti L."/>
            <person name="Westerberg I."/>
            <person name="Brannstrom I.O."/>
            <person name="Guillou S."/>
            <person name="Cros-Aarteil S."/>
            <person name="Calhoun S."/>
            <person name="Haridas S."/>
            <person name="Kuo A."/>
            <person name="Mondo S."/>
            <person name="Pangilinan J."/>
            <person name="Riley R."/>
            <person name="LaButti K."/>
            <person name="Andreopoulos B."/>
            <person name="Lipzen A."/>
            <person name="Chen C."/>
            <person name="Yan M."/>
            <person name="Daum C."/>
            <person name="Ng V."/>
            <person name="Clum A."/>
            <person name="Steindorff A."/>
            <person name="Ohm R.A."/>
            <person name="Martin F."/>
            <person name="Silar P."/>
            <person name="Natvig D.O."/>
            <person name="Lalanne C."/>
            <person name="Gautier V."/>
            <person name="Ament-Velasquez S.L."/>
            <person name="Kruys A."/>
            <person name="Hutchinson M.I."/>
            <person name="Powell A.J."/>
            <person name="Barry K."/>
            <person name="Miller A.N."/>
            <person name="Grigoriev I.V."/>
            <person name="Debuchy R."/>
            <person name="Gladieux P."/>
            <person name="Hiltunen Thoren M."/>
            <person name="Johannesson H."/>
        </authorList>
    </citation>
    <scope>NUCLEOTIDE SEQUENCE</scope>
    <source>
        <strain evidence="3">CBS 560.94</strain>
    </source>
</reference>